<reference evidence="1 2" key="1">
    <citation type="journal article" date="2014" name="Nat. Commun.">
        <title>Molecular traces of alternative social organization in a termite genome.</title>
        <authorList>
            <person name="Terrapon N."/>
            <person name="Li C."/>
            <person name="Robertson H.M."/>
            <person name="Ji L."/>
            <person name="Meng X."/>
            <person name="Booth W."/>
            <person name="Chen Z."/>
            <person name="Childers C.P."/>
            <person name="Glastad K.M."/>
            <person name="Gokhale K."/>
            <person name="Gowin J."/>
            <person name="Gronenberg W."/>
            <person name="Hermansen R.A."/>
            <person name="Hu H."/>
            <person name="Hunt B.G."/>
            <person name="Huylmans A.K."/>
            <person name="Khalil S.M."/>
            <person name="Mitchell R.D."/>
            <person name="Munoz-Torres M.C."/>
            <person name="Mustard J.A."/>
            <person name="Pan H."/>
            <person name="Reese J.T."/>
            <person name="Scharf M.E."/>
            <person name="Sun F."/>
            <person name="Vogel H."/>
            <person name="Xiao J."/>
            <person name="Yang W."/>
            <person name="Yang Z."/>
            <person name="Yang Z."/>
            <person name="Zhou J."/>
            <person name="Zhu J."/>
            <person name="Brent C.S."/>
            <person name="Elsik C.G."/>
            <person name="Goodisman M.A."/>
            <person name="Liberles D.A."/>
            <person name="Roe R.M."/>
            <person name="Vargo E.L."/>
            <person name="Vilcinskas A."/>
            <person name="Wang J."/>
            <person name="Bornberg-Bauer E."/>
            <person name="Korb J."/>
            <person name="Zhang G."/>
            <person name="Liebig J."/>
        </authorList>
    </citation>
    <scope>NUCLEOTIDE SEQUENCE [LARGE SCALE GENOMIC DNA]</scope>
    <source>
        <tissue evidence="1">Whole organism</tissue>
    </source>
</reference>
<keyword evidence="2" id="KW-1185">Reference proteome</keyword>
<organism evidence="1 2">
    <name type="scientific">Zootermopsis nevadensis</name>
    <name type="common">Dampwood termite</name>
    <dbReference type="NCBI Taxonomy" id="136037"/>
    <lineage>
        <taxon>Eukaryota</taxon>
        <taxon>Metazoa</taxon>
        <taxon>Ecdysozoa</taxon>
        <taxon>Arthropoda</taxon>
        <taxon>Hexapoda</taxon>
        <taxon>Insecta</taxon>
        <taxon>Pterygota</taxon>
        <taxon>Neoptera</taxon>
        <taxon>Polyneoptera</taxon>
        <taxon>Dictyoptera</taxon>
        <taxon>Blattodea</taxon>
        <taxon>Blattoidea</taxon>
        <taxon>Termitoidae</taxon>
        <taxon>Termopsidae</taxon>
        <taxon>Zootermopsis</taxon>
    </lineage>
</organism>
<evidence type="ECO:0000313" key="1">
    <source>
        <dbReference type="EMBL" id="KDR19739.1"/>
    </source>
</evidence>
<dbReference type="Proteomes" id="UP000027135">
    <property type="component" value="Unassembled WGS sequence"/>
</dbReference>
<sequence length="122" mass="14214">MSTSLCSNIKLRLTKFCVGSDYKWAKQFDKTSRSYGDFGRCTGTDRHVKRACCLHHQDDMFLKIPETDVRRTVLHLSVRTPMAHVNRKRTLQKAVYCLQYSMGACYWLIQRCFSNYTGYTPA</sequence>
<name>A0A067R8F6_ZOONE</name>
<protein>
    <submittedName>
        <fullName evidence="1">Uncharacterized protein</fullName>
    </submittedName>
</protein>
<dbReference type="EMBL" id="KK852636">
    <property type="protein sequence ID" value="KDR19739.1"/>
    <property type="molecule type" value="Genomic_DNA"/>
</dbReference>
<accession>A0A067R8F6</accession>
<evidence type="ECO:0000313" key="2">
    <source>
        <dbReference type="Proteomes" id="UP000027135"/>
    </source>
</evidence>
<proteinExistence type="predicted"/>
<dbReference type="AlphaFoldDB" id="A0A067R8F6"/>
<gene>
    <name evidence="1" type="ORF">L798_05770</name>
</gene>
<dbReference type="InParanoid" id="A0A067R8F6"/>